<reference evidence="2 3" key="2">
    <citation type="submission" date="2020-08" db="EMBL/GenBank/DDBJ databases">
        <authorList>
            <person name="Partida-Martinez L."/>
            <person name="Huntemann M."/>
            <person name="Clum A."/>
            <person name="Wang J."/>
            <person name="Palaniappan K."/>
            <person name="Ritter S."/>
            <person name="Chen I.-M."/>
            <person name="Stamatis D."/>
            <person name="Reddy T."/>
            <person name="O'Malley R."/>
            <person name="Daum C."/>
            <person name="Shapiro N."/>
            <person name="Ivanova N."/>
            <person name="Kyrpides N."/>
            <person name="Woyke T."/>
        </authorList>
    </citation>
    <scope>NUCLEOTIDE SEQUENCE [LARGE SCALE GENOMIC DNA]</scope>
    <source>
        <strain evidence="2 3">AS2.23</strain>
    </source>
</reference>
<keyword evidence="1" id="KW-1133">Transmembrane helix</keyword>
<dbReference type="AlphaFoldDB" id="A0A7W4TPR5"/>
<feature type="transmembrane region" description="Helical" evidence="1">
    <location>
        <begin position="109"/>
        <end position="131"/>
    </location>
</feature>
<name>A0A7W4TPR5_KINRA</name>
<dbReference type="RefSeq" id="WP_183392215.1">
    <property type="nucleotide sequence ID" value="NZ_JACHVY010000003.1"/>
</dbReference>
<evidence type="ECO:0000313" key="2">
    <source>
        <dbReference type="EMBL" id="MBB2902412.1"/>
    </source>
</evidence>
<protein>
    <submittedName>
        <fullName evidence="2">Uncharacterized protein</fullName>
    </submittedName>
</protein>
<evidence type="ECO:0000313" key="3">
    <source>
        <dbReference type="Proteomes" id="UP000533269"/>
    </source>
</evidence>
<accession>A0A7W4TPR5</accession>
<keyword evidence="1" id="KW-0812">Transmembrane</keyword>
<keyword evidence="1" id="KW-0472">Membrane</keyword>
<dbReference type="EMBL" id="JACHVY010000003">
    <property type="protein sequence ID" value="MBB2902412.1"/>
    <property type="molecule type" value="Genomic_DNA"/>
</dbReference>
<dbReference type="Proteomes" id="UP000533269">
    <property type="component" value="Unassembled WGS sequence"/>
</dbReference>
<feature type="transmembrane region" description="Helical" evidence="1">
    <location>
        <begin position="52"/>
        <end position="70"/>
    </location>
</feature>
<comment type="caution">
    <text evidence="2">The sequence shown here is derived from an EMBL/GenBank/DDBJ whole genome shotgun (WGS) entry which is preliminary data.</text>
</comment>
<feature type="transmembrane region" description="Helical" evidence="1">
    <location>
        <begin position="82"/>
        <end position="103"/>
    </location>
</feature>
<proteinExistence type="predicted"/>
<reference evidence="2 3" key="1">
    <citation type="submission" date="2020-08" db="EMBL/GenBank/DDBJ databases">
        <title>The Agave Microbiome: Exploring the role of microbial communities in plant adaptations to desert environments.</title>
        <authorList>
            <person name="Partida-Martinez L.P."/>
        </authorList>
    </citation>
    <scope>NUCLEOTIDE SEQUENCE [LARGE SCALE GENOMIC DNA]</scope>
    <source>
        <strain evidence="2 3">AS2.23</strain>
    </source>
</reference>
<sequence length="141" mass="15170">MDAREAQQALTLAARRRQQTITAGTAPWTRGQVWSLCSCALALGVLTDADMVWLWLVLMLTGVGVAWQRGVRLKPTRASSRWQTALVATFVPAAAVDVAFQAVARGLDWPLPNTVGMVGACLVIVTLTRAVQARMAASLRP</sequence>
<evidence type="ECO:0000256" key="1">
    <source>
        <dbReference type="SAM" id="Phobius"/>
    </source>
</evidence>
<organism evidence="2 3">
    <name type="scientific">Kineococcus radiotolerans</name>
    <dbReference type="NCBI Taxonomy" id="131568"/>
    <lineage>
        <taxon>Bacteria</taxon>
        <taxon>Bacillati</taxon>
        <taxon>Actinomycetota</taxon>
        <taxon>Actinomycetes</taxon>
        <taxon>Kineosporiales</taxon>
        <taxon>Kineosporiaceae</taxon>
        <taxon>Kineococcus</taxon>
    </lineage>
</organism>
<gene>
    <name evidence="2" type="ORF">FHR75_003243</name>
</gene>